<organism evidence="2 3">
    <name type="scientific">Liparis tanakae</name>
    <name type="common">Tanaka's snailfish</name>
    <dbReference type="NCBI Taxonomy" id="230148"/>
    <lineage>
        <taxon>Eukaryota</taxon>
        <taxon>Metazoa</taxon>
        <taxon>Chordata</taxon>
        <taxon>Craniata</taxon>
        <taxon>Vertebrata</taxon>
        <taxon>Euteleostomi</taxon>
        <taxon>Actinopterygii</taxon>
        <taxon>Neopterygii</taxon>
        <taxon>Teleostei</taxon>
        <taxon>Neoteleostei</taxon>
        <taxon>Acanthomorphata</taxon>
        <taxon>Eupercaria</taxon>
        <taxon>Perciformes</taxon>
        <taxon>Cottioidei</taxon>
        <taxon>Cottales</taxon>
        <taxon>Liparidae</taxon>
        <taxon>Liparis</taxon>
    </lineage>
</organism>
<gene>
    <name evidence="2" type="ORF">EYF80_032934</name>
</gene>
<keyword evidence="3" id="KW-1185">Reference proteome</keyword>
<feature type="region of interest" description="Disordered" evidence="1">
    <location>
        <begin position="1"/>
        <end position="63"/>
    </location>
</feature>
<evidence type="ECO:0000313" key="2">
    <source>
        <dbReference type="EMBL" id="TNN56838.1"/>
    </source>
</evidence>
<dbReference type="AlphaFoldDB" id="A0A4Z2GT61"/>
<proteinExistence type="predicted"/>
<sequence>MRINIHVNTSTRRHVDTSTRRQVNTSTRRHVDTSTRRLVDESTRRRVDTSTRRHVNTPFPPVHKEVLSPAADLRPVLRGTKTSGTGADLKNPEHPEGILFILKALLFILKDPAPCDPDQRIKNHRIQTLVIQIKGSRTTGSRPW</sequence>
<name>A0A4Z2GT61_9TELE</name>
<dbReference type="Proteomes" id="UP000314294">
    <property type="component" value="Unassembled WGS sequence"/>
</dbReference>
<reference evidence="2 3" key="1">
    <citation type="submission" date="2019-03" db="EMBL/GenBank/DDBJ databases">
        <title>First draft genome of Liparis tanakae, snailfish: a comprehensive survey of snailfish specific genes.</title>
        <authorList>
            <person name="Kim W."/>
            <person name="Song I."/>
            <person name="Jeong J.-H."/>
            <person name="Kim D."/>
            <person name="Kim S."/>
            <person name="Ryu S."/>
            <person name="Song J.Y."/>
            <person name="Lee S.K."/>
        </authorList>
    </citation>
    <scope>NUCLEOTIDE SEQUENCE [LARGE SCALE GENOMIC DNA]</scope>
    <source>
        <tissue evidence="2">Muscle</tissue>
    </source>
</reference>
<dbReference type="EMBL" id="SRLO01000419">
    <property type="protein sequence ID" value="TNN56838.1"/>
    <property type="molecule type" value="Genomic_DNA"/>
</dbReference>
<protein>
    <submittedName>
        <fullName evidence="2">Uncharacterized protein</fullName>
    </submittedName>
</protein>
<feature type="compositionally biased region" description="Polar residues" evidence="1">
    <location>
        <begin position="1"/>
        <end position="10"/>
    </location>
</feature>
<feature type="compositionally biased region" description="Basic and acidic residues" evidence="1">
    <location>
        <begin position="29"/>
        <end position="51"/>
    </location>
</feature>
<evidence type="ECO:0000313" key="3">
    <source>
        <dbReference type="Proteomes" id="UP000314294"/>
    </source>
</evidence>
<evidence type="ECO:0000256" key="1">
    <source>
        <dbReference type="SAM" id="MobiDB-lite"/>
    </source>
</evidence>
<comment type="caution">
    <text evidence="2">The sequence shown here is derived from an EMBL/GenBank/DDBJ whole genome shotgun (WGS) entry which is preliminary data.</text>
</comment>
<accession>A0A4Z2GT61</accession>